<dbReference type="PANTHER" id="PTHR24279">
    <property type="entry name" value="CYTOCHROME P450"/>
    <property type="match status" value="1"/>
</dbReference>
<dbReference type="GO" id="GO:0005506">
    <property type="term" value="F:iron ion binding"/>
    <property type="evidence" value="ECO:0007669"/>
    <property type="project" value="InterPro"/>
</dbReference>
<evidence type="ECO:0000256" key="2">
    <source>
        <dbReference type="ARBA" id="ARBA00010617"/>
    </source>
</evidence>
<comment type="similarity">
    <text evidence="2 9">Belongs to the cytochrome P450 family.</text>
</comment>
<evidence type="ECO:0000256" key="8">
    <source>
        <dbReference type="PIRSR" id="PIRSR602401-1"/>
    </source>
</evidence>
<dbReference type="OrthoDB" id="3945418at2759"/>
<evidence type="ECO:0000256" key="9">
    <source>
        <dbReference type="RuleBase" id="RU000461"/>
    </source>
</evidence>
<keyword evidence="4 8" id="KW-0479">Metal-binding</keyword>
<dbReference type="FunCoup" id="E2B2Z8">
    <property type="interactions" value="82"/>
</dbReference>
<dbReference type="EMBL" id="GL445250">
    <property type="protein sequence ID" value="EFN89967.1"/>
    <property type="molecule type" value="Genomic_DNA"/>
</dbReference>
<accession>E2B2Z8</accession>
<keyword evidence="11" id="KW-1185">Reference proteome</keyword>
<reference evidence="10 11" key="1">
    <citation type="journal article" date="2010" name="Science">
        <title>Genomic comparison of the ants Camponotus floridanus and Harpegnathos saltator.</title>
        <authorList>
            <person name="Bonasio R."/>
            <person name="Zhang G."/>
            <person name="Ye C."/>
            <person name="Mutti N.S."/>
            <person name="Fang X."/>
            <person name="Qin N."/>
            <person name="Donahue G."/>
            <person name="Yang P."/>
            <person name="Li Q."/>
            <person name="Li C."/>
            <person name="Zhang P."/>
            <person name="Huang Z."/>
            <person name="Berger S.L."/>
            <person name="Reinberg D."/>
            <person name="Wang J."/>
            <person name="Liebig J."/>
        </authorList>
    </citation>
    <scope>NUCLEOTIDE SEQUENCE [LARGE SCALE GENOMIC DNA]</scope>
    <source>
        <strain evidence="10 11">R22 G/1</strain>
    </source>
</reference>
<dbReference type="Proteomes" id="UP000008237">
    <property type="component" value="Unassembled WGS sequence"/>
</dbReference>
<keyword evidence="3 8" id="KW-0349">Heme</keyword>
<dbReference type="GO" id="GO:0016705">
    <property type="term" value="F:oxidoreductase activity, acting on paired donors, with incorporation or reduction of molecular oxygen"/>
    <property type="evidence" value="ECO:0007669"/>
    <property type="project" value="InterPro"/>
</dbReference>
<dbReference type="InParanoid" id="E2B2Z8"/>
<dbReference type="PROSITE" id="PS00086">
    <property type="entry name" value="CYTOCHROME_P450"/>
    <property type="match status" value="1"/>
</dbReference>
<evidence type="ECO:0000256" key="3">
    <source>
        <dbReference type="ARBA" id="ARBA00022617"/>
    </source>
</evidence>
<sequence>MRDVDSESQQHVRPYEDIPGPKKWPLIGNVFRFLPYIGEYANVDLVTQLRMFREKYGNVVKLEGLPGRRRTVFLFEPEQNQMMHRFEGTWPMRIAMESLHHYRMSRPDFYGDQVGLATGQGKSWQDFRTKVNQYMMQPRAVRAHVTQIHDVTIDFMKLMQTLRDPDTLEVPNDFFNELCKWSVEAICAIALDCRLGCLKHDLPANSEPQIMINNVHAMFDLMYRLEVKPSLWKLYNTRNLKKFFRTMDTLNGVVIKHVDRAKTKFMEQPSNASAGERSILEKLLHIDERTARVMAADMFTAGIDTTANTAGALLYNIANNPDKQEIMREEAKSFLPDKSSPVTPDILERAKYSKVCIKESLRLFPIAIGSLRTMQTDVTLAGYHIPKGVDVVACHSVTALDETHFPQPQRFIPERWLRDNTDFVSAKTAHPFSYMPFGFGARTCIGRRFAEMELETLLMTVVRNFRLEWHHEPMKYKSKFINTLGTPLRLKIIDL</sequence>
<dbReference type="PRINTS" id="PR00463">
    <property type="entry name" value="EP450I"/>
</dbReference>
<evidence type="ECO:0000313" key="10">
    <source>
        <dbReference type="EMBL" id="EFN89967.1"/>
    </source>
</evidence>
<organism evidence="11">
    <name type="scientific">Harpegnathos saltator</name>
    <name type="common">Jerdon's jumping ant</name>
    <dbReference type="NCBI Taxonomy" id="610380"/>
    <lineage>
        <taxon>Eukaryota</taxon>
        <taxon>Metazoa</taxon>
        <taxon>Ecdysozoa</taxon>
        <taxon>Arthropoda</taxon>
        <taxon>Hexapoda</taxon>
        <taxon>Insecta</taxon>
        <taxon>Pterygota</taxon>
        <taxon>Neoptera</taxon>
        <taxon>Endopterygota</taxon>
        <taxon>Hymenoptera</taxon>
        <taxon>Apocrita</taxon>
        <taxon>Aculeata</taxon>
        <taxon>Formicoidea</taxon>
        <taxon>Formicidae</taxon>
        <taxon>Ponerinae</taxon>
        <taxon>Ponerini</taxon>
        <taxon>Harpegnathos</taxon>
    </lineage>
</organism>
<dbReference type="InterPro" id="IPR017972">
    <property type="entry name" value="Cyt_P450_CS"/>
</dbReference>
<evidence type="ECO:0000256" key="7">
    <source>
        <dbReference type="ARBA" id="ARBA00023033"/>
    </source>
</evidence>
<feature type="binding site" description="axial binding residue" evidence="8">
    <location>
        <position position="444"/>
    </location>
    <ligand>
        <name>heme</name>
        <dbReference type="ChEBI" id="CHEBI:30413"/>
    </ligand>
    <ligandPart>
        <name>Fe</name>
        <dbReference type="ChEBI" id="CHEBI:18248"/>
    </ligandPart>
</feature>
<gene>
    <name evidence="10" type="ORF">EAI_15266</name>
</gene>
<dbReference type="Pfam" id="PF00067">
    <property type="entry name" value="p450"/>
    <property type="match status" value="1"/>
</dbReference>
<dbReference type="GO" id="GO:0004497">
    <property type="term" value="F:monooxygenase activity"/>
    <property type="evidence" value="ECO:0007669"/>
    <property type="project" value="UniProtKB-KW"/>
</dbReference>
<evidence type="ECO:0000256" key="6">
    <source>
        <dbReference type="ARBA" id="ARBA00023004"/>
    </source>
</evidence>
<evidence type="ECO:0000256" key="5">
    <source>
        <dbReference type="ARBA" id="ARBA00023002"/>
    </source>
</evidence>
<protein>
    <submittedName>
        <fullName evidence="10">Probable cytochrome P450 12a5, mitochondrial</fullName>
    </submittedName>
</protein>
<evidence type="ECO:0000313" key="11">
    <source>
        <dbReference type="Proteomes" id="UP000008237"/>
    </source>
</evidence>
<dbReference type="AlphaFoldDB" id="E2B2Z8"/>
<dbReference type="PANTHER" id="PTHR24279:SF120">
    <property type="entry name" value="CYTOCHROME P450"/>
    <property type="match status" value="1"/>
</dbReference>
<dbReference type="FunFam" id="1.10.630.10:FF:000006">
    <property type="entry name" value="Cytochrome P450 302a1, mitochondrial"/>
    <property type="match status" value="1"/>
</dbReference>
<dbReference type="InterPro" id="IPR050479">
    <property type="entry name" value="CYP11_CYP27_families"/>
</dbReference>
<evidence type="ECO:0000256" key="4">
    <source>
        <dbReference type="ARBA" id="ARBA00022723"/>
    </source>
</evidence>
<name>E2B2Z8_HARSA</name>
<dbReference type="InterPro" id="IPR001128">
    <property type="entry name" value="Cyt_P450"/>
</dbReference>
<keyword evidence="5 9" id="KW-0560">Oxidoreductase</keyword>
<comment type="cofactor">
    <cofactor evidence="1 8">
        <name>heme</name>
        <dbReference type="ChEBI" id="CHEBI:30413"/>
    </cofactor>
</comment>
<dbReference type="CDD" id="cd11054">
    <property type="entry name" value="CYP24A1-like"/>
    <property type="match status" value="1"/>
</dbReference>
<dbReference type="InterPro" id="IPR036396">
    <property type="entry name" value="Cyt_P450_sf"/>
</dbReference>
<keyword evidence="7 9" id="KW-0503">Monooxygenase</keyword>
<evidence type="ECO:0000256" key="1">
    <source>
        <dbReference type="ARBA" id="ARBA00001971"/>
    </source>
</evidence>
<dbReference type="PRINTS" id="PR00385">
    <property type="entry name" value="P450"/>
</dbReference>
<keyword evidence="6 8" id="KW-0408">Iron</keyword>
<dbReference type="Gene3D" id="1.10.630.10">
    <property type="entry name" value="Cytochrome P450"/>
    <property type="match status" value="1"/>
</dbReference>
<dbReference type="GO" id="GO:0020037">
    <property type="term" value="F:heme binding"/>
    <property type="evidence" value="ECO:0007669"/>
    <property type="project" value="InterPro"/>
</dbReference>
<dbReference type="STRING" id="610380.E2B2Z8"/>
<dbReference type="SUPFAM" id="SSF48264">
    <property type="entry name" value="Cytochrome P450"/>
    <property type="match status" value="1"/>
</dbReference>
<dbReference type="InterPro" id="IPR002401">
    <property type="entry name" value="Cyt_P450_E_grp-I"/>
</dbReference>
<dbReference type="OMA" id="SNGPEWG"/>
<proteinExistence type="inferred from homology"/>